<gene>
    <name evidence="3" type="ORF">UFOPK2310_01200</name>
</gene>
<sequence>MVRVSPRSLADALRQRDDLALAALLTRRPDLLHPIPSDITALAARSTTGPSVSRCLDTLDALTIYVLAVVARQSVELPALPQEVTRAVIEELDDSARGSAEAALRDLQELALVWGTDDEIRAIHAVRDHLTEVVAPTWPPPSISVAAENTQSARSDEQSGVHAREAIAQVRDLLDAWAVDPPSVLRAGGLAVRDFSATARDLNTDAPTAALWIEIAHAAGLLDDDGEERPSWVPTDRFDTWLDKSAAEQWVALAQAWLTSPRLSSLATDKSTLLANDSERRAVVTLRAQVMQQLAAATSPVDPDELIAILDYSQPRRSGELRSQVVHATYQEALLLGLIGANSLTTPGRALIDPDSSTEATSAITALMPVEIGHVLIQADLTMIAPGPVAPELARKLRLLADVESRGHATVYRLSEQSLRRAFDAGWDAAKVHEVLNDASTTGLPQPLSYLIDDLARRHGAIRVGAASAYLRCDNEGTIGTILGDRKLRGLHLSQTAPNILISQATPHEFMAALRDAGYAPAAESPDGSVVVLRPDERRVRSRQARKVSAGRRDSDAMIASVIKGLRSGDRAARAPRGEMVVGPAGTNEVPRTSSAATLSALRLAIAETTPVWIGYADADGTTTEQIIDPIRMGGGSVTAFDHRTEQVKNFLVSRISGVAPLTP</sequence>
<evidence type="ECO:0000313" key="3">
    <source>
        <dbReference type="EMBL" id="CAB4680598.1"/>
    </source>
</evidence>
<protein>
    <submittedName>
        <fullName evidence="3">Unannotated protein</fullName>
    </submittedName>
</protein>
<accession>A0A6J6N663</accession>
<dbReference type="Pfam" id="PF13625">
    <property type="entry name" value="Helicase_C_3"/>
    <property type="match status" value="1"/>
</dbReference>
<dbReference type="PROSITE" id="PS52050">
    <property type="entry name" value="WYL"/>
    <property type="match status" value="1"/>
</dbReference>
<dbReference type="InterPro" id="IPR026881">
    <property type="entry name" value="WYL_dom"/>
</dbReference>
<organism evidence="3">
    <name type="scientific">freshwater metagenome</name>
    <dbReference type="NCBI Taxonomy" id="449393"/>
    <lineage>
        <taxon>unclassified sequences</taxon>
        <taxon>metagenomes</taxon>
        <taxon>ecological metagenomes</taxon>
    </lineage>
</organism>
<dbReference type="AlphaFoldDB" id="A0A6J6N663"/>
<evidence type="ECO:0000259" key="2">
    <source>
        <dbReference type="Pfam" id="PF13625"/>
    </source>
</evidence>
<dbReference type="EMBL" id="CAEZWW010000160">
    <property type="protein sequence ID" value="CAB4680598.1"/>
    <property type="molecule type" value="Genomic_DNA"/>
</dbReference>
<feature type="domain" description="Helicase XPB/Ssl2 N-terminal" evidence="2">
    <location>
        <begin position="375"/>
        <end position="496"/>
    </location>
</feature>
<reference evidence="3" key="1">
    <citation type="submission" date="2020-05" db="EMBL/GenBank/DDBJ databases">
        <authorList>
            <person name="Chiriac C."/>
            <person name="Salcher M."/>
            <person name="Ghai R."/>
            <person name="Kavagutti S V."/>
        </authorList>
    </citation>
    <scope>NUCLEOTIDE SEQUENCE</scope>
</reference>
<dbReference type="Pfam" id="PF13280">
    <property type="entry name" value="WYL"/>
    <property type="match status" value="1"/>
</dbReference>
<name>A0A6J6N663_9ZZZZ</name>
<dbReference type="InterPro" id="IPR032830">
    <property type="entry name" value="XPB/Ssl2_N"/>
</dbReference>
<proteinExistence type="predicted"/>
<evidence type="ECO:0000259" key="1">
    <source>
        <dbReference type="Pfam" id="PF13280"/>
    </source>
</evidence>
<feature type="domain" description="WYL" evidence="1">
    <location>
        <begin position="598"/>
        <end position="660"/>
    </location>
</feature>